<accession>G6XJL6</accession>
<comment type="caution">
    <text evidence="1">The sequence shown here is derived from an EMBL/GenBank/DDBJ whole genome shotgun (WGS) entry which is preliminary data.</text>
</comment>
<dbReference type="STRING" id="1088869.GMO_18880"/>
<dbReference type="PATRIC" id="fig|1088869.3.peg.1884"/>
<organism evidence="1 2">
    <name type="scientific">Gluconobacter morbifer G707</name>
    <dbReference type="NCBI Taxonomy" id="1088869"/>
    <lineage>
        <taxon>Bacteria</taxon>
        <taxon>Pseudomonadati</taxon>
        <taxon>Pseudomonadota</taxon>
        <taxon>Alphaproteobacteria</taxon>
        <taxon>Acetobacterales</taxon>
        <taxon>Acetobacteraceae</taxon>
        <taxon>Gluconobacter</taxon>
    </lineage>
</organism>
<proteinExistence type="predicted"/>
<evidence type="ECO:0000313" key="2">
    <source>
        <dbReference type="Proteomes" id="UP000004949"/>
    </source>
</evidence>
<dbReference type="AlphaFoldDB" id="G6XJL6"/>
<gene>
    <name evidence="1" type="ORF">GMO_18880</name>
</gene>
<protein>
    <submittedName>
        <fullName evidence="1">Ferrichrome ABC transporter</fullName>
    </submittedName>
</protein>
<dbReference type="Proteomes" id="UP000004949">
    <property type="component" value="Unassembled WGS sequence"/>
</dbReference>
<dbReference type="EMBL" id="AGQV01000005">
    <property type="protein sequence ID" value="EHH68121.1"/>
    <property type="molecule type" value="Genomic_DNA"/>
</dbReference>
<evidence type="ECO:0000313" key="1">
    <source>
        <dbReference type="EMBL" id="EHH68121.1"/>
    </source>
</evidence>
<keyword evidence="2" id="KW-1185">Reference proteome</keyword>
<name>G6XJL6_9PROT</name>
<sequence>MAETIVRHPALAGRFSGPHTLSLPGRLTLCGLPETLDALAALVTAHDTLTGAAP</sequence>
<reference evidence="1 2" key="1">
    <citation type="submission" date="2011-10" db="EMBL/GenBank/DDBJ databases">
        <title>Genome sequence of Gluconobacter morbifer G707, isolated from Drosophila gut.</title>
        <authorList>
            <person name="Lee W.-J."/>
            <person name="Kim E.-K."/>
        </authorList>
    </citation>
    <scope>NUCLEOTIDE SEQUENCE [LARGE SCALE GENOMIC DNA]</scope>
    <source>
        <strain evidence="1 2">G707</strain>
    </source>
</reference>